<keyword evidence="4" id="KW-0804">Transcription</keyword>
<evidence type="ECO:0000259" key="8">
    <source>
        <dbReference type="PROSITE" id="PS50863"/>
    </source>
</evidence>
<evidence type="ECO:0000256" key="3">
    <source>
        <dbReference type="ARBA" id="ARBA00023125"/>
    </source>
</evidence>
<dbReference type="SUPFAM" id="SSF101936">
    <property type="entry name" value="DNA-binding pseudobarrel domain"/>
    <property type="match status" value="1"/>
</dbReference>
<proteinExistence type="predicted"/>
<dbReference type="PANTHER" id="PTHR31391:SF101">
    <property type="entry name" value="B3 DOMAIN-CONTAINING PROTEIN OS01G0234100"/>
    <property type="match status" value="1"/>
</dbReference>
<dbReference type="SMART" id="SM01019">
    <property type="entry name" value="B3"/>
    <property type="match status" value="1"/>
</dbReference>
<dbReference type="CDD" id="cd10017">
    <property type="entry name" value="B3_DNA"/>
    <property type="match status" value="1"/>
</dbReference>
<dbReference type="PANTHER" id="PTHR31391">
    <property type="entry name" value="B3 DOMAIN-CONTAINING PROTEIN OS11G0197600-RELATED"/>
    <property type="match status" value="1"/>
</dbReference>
<evidence type="ECO:0000256" key="1">
    <source>
        <dbReference type="ARBA" id="ARBA00004123"/>
    </source>
</evidence>
<gene>
    <name evidence="9" type="ORF">O6P43_011706</name>
</gene>
<evidence type="ECO:0000256" key="5">
    <source>
        <dbReference type="ARBA" id="ARBA00023242"/>
    </source>
</evidence>
<comment type="subcellular location">
    <subcellularLocation>
        <location evidence="1">Nucleus</location>
    </subcellularLocation>
</comment>
<organism evidence="9 10">
    <name type="scientific">Quillaja saponaria</name>
    <name type="common">Soap bark tree</name>
    <dbReference type="NCBI Taxonomy" id="32244"/>
    <lineage>
        <taxon>Eukaryota</taxon>
        <taxon>Viridiplantae</taxon>
        <taxon>Streptophyta</taxon>
        <taxon>Embryophyta</taxon>
        <taxon>Tracheophyta</taxon>
        <taxon>Spermatophyta</taxon>
        <taxon>Magnoliopsida</taxon>
        <taxon>eudicotyledons</taxon>
        <taxon>Gunneridae</taxon>
        <taxon>Pentapetalae</taxon>
        <taxon>rosids</taxon>
        <taxon>fabids</taxon>
        <taxon>Fabales</taxon>
        <taxon>Quillajaceae</taxon>
        <taxon>Quillaja</taxon>
    </lineage>
</organism>
<feature type="compositionally biased region" description="Basic and acidic residues" evidence="7">
    <location>
        <begin position="20"/>
        <end position="38"/>
    </location>
</feature>
<reference evidence="9" key="1">
    <citation type="journal article" date="2023" name="Science">
        <title>Elucidation of the pathway for biosynthesis of saponin adjuvants from the soapbark tree.</title>
        <authorList>
            <person name="Reed J."/>
            <person name="Orme A."/>
            <person name="El-Demerdash A."/>
            <person name="Owen C."/>
            <person name="Martin L.B.B."/>
            <person name="Misra R.C."/>
            <person name="Kikuchi S."/>
            <person name="Rejzek M."/>
            <person name="Martin A.C."/>
            <person name="Harkess A."/>
            <person name="Leebens-Mack J."/>
            <person name="Louveau T."/>
            <person name="Stephenson M.J."/>
            <person name="Osbourn A."/>
        </authorList>
    </citation>
    <scope>NUCLEOTIDE SEQUENCE</scope>
    <source>
        <strain evidence="9">S10</strain>
    </source>
</reference>
<name>A0AAD7M075_QUISA</name>
<evidence type="ECO:0000256" key="4">
    <source>
        <dbReference type="ARBA" id="ARBA00023163"/>
    </source>
</evidence>
<evidence type="ECO:0000313" key="9">
    <source>
        <dbReference type="EMBL" id="KAJ7967447.1"/>
    </source>
</evidence>
<accession>A0AAD7M075</accession>
<dbReference type="Gene3D" id="2.40.330.10">
    <property type="entry name" value="DNA-binding pseudobarrel domain"/>
    <property type="match status" value="1"/>
</dbReference>
<keyword evidence="3" id="KW-0238">DNA-binding</keyword>
<evidence type="ECO:0000256" key="2">
    <source>
        <dbReference type="ARBA" id="ARBA00023015"/>
    </source>
</evidence>
<evidence type="ECO:0000256" key="7">
    <source>
        <dbReference type="SAM" id="MobiDB-lite"/>
    </source>
</evidence>
<feature type="coiled-coil region" evidence="6">
    <location>
        <begin position="372"/>
        <end position="413"/>
    </location>
</feature>
<dbReference type="EMBL" id="JARAOO010000005">
    <property type="protein sequence ID" value="KAJ7967447.1"/>
    <property type="molecule type" value="Genomic_DNA"/>
</dbReference>
<keyword evidence="2" id="KW-0805">Transcription regulation</keyword>
<dbReference type="GO" id="GO:0005634">
    <property type="term" value="C:nucleus"/>
    <property type="evidence" value="ECO:0007669"/>
    <property type="project" value="UniProtKB-SubCell"/>
</dbReference>
<feature type="domain" description="TF-B3" evidence="8">
    <location>
        <begin position="101"/>
        <end position="192"/>
    </location>
</feature>
<keyword evidence="5" id="KW-0539">Nucleus</keyword>
<dbReference type="InterPro" id="IPR015300">
    <property type="entry name" value="DNA-bd_pseudobarrel_sf"/>
</dbReference>
<dbReference type="Pfam" id="PF02362">
    <property type="entry name" value="B3"/>
    <property type="match status" value="1"/>
</dbReference>
<protein>
    <submittedName>
        <fullName evidence="9">B3 domain-containing protein</fullName>
    </submittedName>
</protein>
<evidence type="ECO:0000313" key="10">
    <source>
        <dbReference type="Proteomes" id="UP001163823"/>
    </source>
</evidence>
<dbReference type="PROSITE" id="PS50863">
    <property type="entry name" value="B3"/>
    <property type="match status" value="1"/>
</dbReference>
<dbReference type="InterPro" id="IPR003340">
    <property type="entry name" value="B3_DNA-bd"/>
</dbReference>
<keyword evidence="6" id="KW-0175">Coiled coil</keyword>
<keyword evidence="10" id="KW-1185">Reference proteome</keyword>
<dbReference type="Proteomes" id="UP001163823">
    <property type="component" value="Chromosome 5"/>
</dbReference>
<comment type="caution">
    <text evidence="9">The sequence shown here is derived from an EMBL/GenBank/DDBJ whole genome shotgun (WGS) entry which is preliminary data.</text>
</comment>
<dbReference type="KEGG" id="qsa:O6P43_011706"/>
<sequence length="437" mass="49294">MAVVQKSRGSPPKVRRGRPPKKEQLSRKKISDLHQTTDDQKKAISIIIPGNGECDNPKKPIRHKRKRATVDSLYVTSQAKSSVFERAKEVQANLAPEFPSMIKCMLPSHVTGGFWLGLAKQFCQLHMPKEDTIIVLVDESGKEYETKYLAEKVGLSSGWRGFSIAHSLLEGDVLVFHLVQPSKFKVYIVRSNDSDEVDGALALLKLDGCMKQMDLDDPHNCKTNSMVADSNEAQIDLSENVSEGFDPEVLDGIKLSESVINFEEVRGIENFIIVVDGLVIDSEFSEYLRTKYYELCCSQKSFLHDHLLEGLNCKLAAGIIAETINIADAIKACKITTSEDSFATWDKTLKAFEVMGMNIGFLRARLDQLINLALKSKRYKEVRLERDHAEREMKTLEAKLVEVKQTITRLDSEIGTLYMNSEKLENMFQELASAPWW</sequence>
<dbReference type="InterPro" id="IPR044837">
    <property type="entry name" value="REM16-like"/>
</dbReference>
<dbReference type="AlphaFoldDB" id="A0AAD7M075"/>
<evidence type="ECO:0000256" key="6">
    <source>
        <dbReference type="SAM" id="Coils"/>
    </source>
</evidence>
<feature type="region of interest" description="Disordered" evidence="7">
    <location>
        <begin position="1"/>
        <end position="38"/>
    </location>
</feature>
<dbReference type="GO" id="GO:0003677">
    <property type="term" value="F:DNA binding"/>
    <property type="evidence" value="ECO:0007669"/>
    <property type="project" value="UniProtKB-KW"/>
</dbReference>